<dbReference type="OrthoDB" id="6490254at2"/>
<evidence type="ECO:0000313" key="2">
    <source>
        <dbReference type="EMBL" id="PLR53525.1"/>
    </source>
</evidence>
<dbReference type="AlphaFoldDB" id="A0A2N5ETV7"/>
<proteinExistence type="predicted"/>
<sequence length="169" mass="18967">MALQGKFIINDADFSPLTLYGVGTFMAFSGKDAYRNHGGCFRIPKFGPLPPGKYYIVDRPQGSIKNVIRAWAIDTFNTAFRYYVNHAEWFALYRIDGVIDDKTIIDNIARDGFRLHPGRISEGCITLPHYSDFNAIRNALFATKKEAIPGTSLRHYGIIEVIVNGTTCP</sequence>
<reference evidence="2 3" key="1">
    <citation type="submission" date="2017-12" db="EMBL/GenBank/DDBJ databases">
        <title>Characterization of six clinical isolates of Enterochimera gen. nov., a novel genus of the Yersiniaciae family and the three species Enterochimera arupensis sp. nov., Enterochimera coloradensis sp. nov, and Enterochimera californica sp. nov.</title>
        <authorList>
            <person name="Rossi A."/>
            <person name="Fisher M."/>
        </authorList>
    </citation>
    <scope>NUCLEOTIDE SEQUENCE [LARGE SCALE GENOMIC DNA]</scope>
    <source>
        <strain evidence="2 3">2016Iso1</strain>
    </source>
</reference>
<accession>A0A2N5ETV7</accession>
<feature type="domain" description="Tlde1" evidence="1">
    <location>
        <begin position="24"/>
        <end position="150"/>
    </location>
</feature>
<dbReference type="Pfam" id="PF10908">
    <property type="entry name" value="Tlde1_dom"/>
    <property type="match status" value="1"/>
</dbReference>
<dbReference type="RefSeq" id="WP_101833873.1">
    <property type="nucleotide sequence ID" value="NZ_PJZK01000001.1"/>
</dbReference>
<keyword evidence="3" id="KW-1185">Reference proteome</keyword>
<dbReference type="InterPro" id="IPR021225">
    <property type="entry name" value="Tlde1_dom"/>
</dbReference>
<dbReference type="Proteomes" id="UP000234626">
    <property type="component" value="Unassembled WGS sequence"/>
</dbReference>
<comment type="caution">
    <text evidence="2">The sequence shown here is derived from an EMBL/GenBank/DDBJ whole genome shotgun (WGS) entry which is preliminary data.</text>
</comment>
<organism evidence="2 3">
    <name type="scientific">Chimaeribacter arupi</name>
    <dbReference type="NCBI Taxonomy" id="2060066"/>
    <lineage>
        <taxon>Bacteria</taxon>
        <taxon>Pseudomonadati</taxon>
        <taxon>Pseudomonadota</taxon>
        <taxon>Gammaproteobacteria</taxon>
        <taxon>Enterobacterales</taxon>
        <taxon>Yersiniaceae</taxon>
        <taxon>Chimaeribacter</taxon>
    </lineage>
</organism>
<dbReference type="EMBL" id="PJZK01000001">
    <property type="protein sequence ID" value="PLR53525.1"/>
    <property type="molecule type" value="Genomic_DNA"/>
</dbReference>
<evidence type="ECO:0000259" key="1">
    <source>
        <dbReference type="Pfam" id="PF10908"/>
    </source>
</evidence>
<gene>
    <name evidence="2" type="ORF">CYR34_00010</name>
</gene>
<protein>
    <recommendedName>
        <fullName evidence="1">Tlde1 domain-containing protein</fullName>
    </recommendedName>
</protein>
<evidence type="ECO:0000313" key="3">
    <source>
        <dbReference type="Proteomes" id="UP000234626"/>
    </source>
</evidence>
<name>A0A2N5ETV7_9GAMM</name>